<dbReference type="AlphaFoldDB" id="A0A4R7K818"/>
<comment type="caution">
    <text evidence="2">The sequence shown here is derived from an EMBL/GenBank/DDBJ whole genome shotgun (WGS) entry which is preliminary data.</text>
</comment>
<dbReference type="EMBL" id="SOAY01000010">
    <property type="protein sequence ID" value="TDT47485.1"/>
    <property type="molecule type" value="Genomic_DNA"/>
</dbReference>
<sequence length="488" mass="54213">MNIKKMSFFLRLLCLFLTSAFLHAQDCTEFTFPNNGAGNIEVNTTLTWTEVLGYNGYILSIGTTAQGTDILDRKPIGTNPFYTPPLGLPDDTTIYATLSLVPYDGPPIICDKLVFTTVEVTTPPTCSILITPDNNAGSVTIITDIEWAYVPTATGYYLSIGTTPNGNELVNNLDIKNELRYNPPEDLPQNSNIYVKIEPYNDIGIATSCTEEIFTTSFAVYVCDPYISETTGELIYRAPIINLLNIVGICSDELPYTISSNDNADGFRWYLTNSGSEETLLSETQSVAISAPGKYRFEAYNNITTDAGDIECISSKLIDVVASEEATITAINVNNLPLGKTILISVTGGGQYEYSLTSRDGPFQDSPMFVEMPTRNYIAYVRDKNGCGTTERLVDRDISKKDFPSFFTPNGDGINDYWQYVPPIENFESVIDVIHIYNQFGSLIKQISPNSMGWDGSFNTKEMPQSDYWYKATFINQQPIMGHFSLIR</sequence>
<evidence type="ECO:0000313" key="2">
    <source>
        <dbReference type="EMBL" id="TDT47485.1"/>
    </source>
</evidence>
<organism evidence="2 3">
    <name type="scientific">Maribacter spongiicola</name>
    <dbReference type="NCBI Taxonomy" id="1206753"/>
    <lineage>
        <taxon>Bacteria</taxon>
        <taxon>Pseudomonadati</taxon>
        <taxon>Bacteroidota</taxon>
        <taxon>Flavobacteriia</taxon>
        <taxon>Flavobacteriales</taxon>
        <taxon>Flavobacteriaceae</taxon>
        <taxon>Maribacter</taxon>
    </lineage>
</organism>
<name>A0A4R7K818_9FLAO</name>
<proteinExistence type="predicted"/>
<keyword evidence="1" id="KW-0732">Signal</keyword>
<evidence type="ECO:0000313" key="3">
    <source>
        <dbReference type="Proteomes" id="UP000294749"/>
    </source>
</evidence>
<dbReference type="InterPro" id="IPR026341">
    <property type="entry name" value="T9SS_type_B"/>
</dbReference>
<dbReference type="RefSeq" id="WP_133686863.1">
    <property type="nucleotide sequence ID" value="NZ_SOAY01000010.1"/>
</dbReference>
<dbReference type="Proteomes" id="UP000294749">
    <property type="component" value="Unassembled WGS sequence"/>
</dbReference>
<gene>
    <name evidence="2" type="ORF">CLV90_1561</name>
</gene>
<keyword evidence="3" id="KW-1185">Reference proteome</keyword>
<reference evidence="2 3" key="1">
    <citation type="submission" date="2019-03" db="EMBL/GenBank/DDBJ databases">
        <title>Genomic Encyclopedia of Archaeal and Bacterial Type Strains, Phase II (KMG-II): from individual species to whole genera.</title>
        <authorList>
            <person name="Goeker M."/>
        </authorList>
    </citation>
    <scope>NUCLEOTIDE SEQUENCE [LARGE SCALE GENOMIC DNA]</scope>
    <source>
        <strain evidence="2 3">DSM 25233</strain>
    </source>
</reference>
<dbReference type="NCBIfam" id="TIGR04131">
    <property type="entry name" value="Bac_Flav_CTERM"/>
    <property type="match status" value="1"/>
</dbReference>
<dbReference type="Pfam" id="PF13585">
    <property type="entry name" value="CHU_C"/>
    <property type="match status" value="1"/>
</dbReference>
<accession>A0A4R7K818</accession>
<dbReference type="OrthoDB" id="9813840at2"/>
<protein>
    <submittedName>
        <fullName evidence="2">Gliding motility-associated-like protein</fullName>
    </submittedName>
</protein>
<evidence type="ECO:0000256" key="1">
    <source>
        <dbReference type="SAM" id="SignalP"/>
    </source>
</evidence>
<feature type="chain" id="PRO_5020717758" evidence="1">
    <location>
        <begin position="25"/>
        <end position="488"/>
    </location>
</feature>
<feature type="signal peptide" evidence="1">
    <location>
        <begin position="1"/>
        <end position="24"/>
    </location>
</feature>